<keyword evidence="3" id="KW-1003">Cell membrane</keyword>
<keyword evidence="6 8" id="KW-0472">Membrane</keyword>
<dbReference type="Gene3D" id="1.10.3730.20">
    <property type="match status" value="1"/>
</dbReference>
<evidence type="ECO:0000256" key="1">
    <source>
        <dbReference type="ARBA" id="ARBA00004651"/>
    </source>
</evidence>
<gene>
    <name evidence="9" type="ORF">SAMN05421578_109139</name>
</gene>
<keyword evidence="2" id="KW-0813">Transport</keyword>
<evidence type="ECO:0000256" key="6">
    <source>
        <dbReference type="ARBA" id="ARBA00023136"/>
    </source>
</evidence>
<reference evidence="9 10" key="1">
    <citation type="submission" date="2017-01" db="EMBL/GenBank/DDBJ databases">
        <authorList>
            <person name="Varghese N."/>
            <person name="Submissions S."/>
        </authorList>
    </citation>
    <scope>NUCLEOTIDE SEQUENCE [LARGE SCALE GENOMIC DNA]</scope>
    <source>
        <strain evidence="9 10">ATCC 23464</strain>
    </source>
</reference>
<feature type="transmembrane region" description="Helical" evidence="8">
    <location>
        <begin position="57"/>
        <end position="78"/>
    </location>
</feature>
<comment type="caution">
    <text evidence="9">The sequence shown here is derived from an EMBL/GenBank/DDBJ whole genome shotgun (WGS) entry which is preliminary data.</text>
</comment>
<evidence type="ECO:0000313" key="10">
    <source>
        <dbReference type="Proteomes" id="UP000186666"/>
    </source>
</evidence>
<evidence type="ECO:0000313" key="9">
    <source>
        <dbReference type="EMBL" id="SIR24665.1"/>
    </source>
</evidence>
<evidence type="ECO:0000256" key="7">
    <source>
        <dbReference type="RuleBase" id="RU003942"/>
    </source>
</evidence>
<evidence type="ECO:0000256" key="3">
    <source>
        <dbReference type="ARBA" id="ARBA00022475"/>
    </source>
</evidence>
<comment type="similarity">
    <text evidence="7">Belongs to the drug/metabolite transporter (DMT) superfamily. Small multidrug resistance (SMR) (TC 2.A.7.1) family.</text>
</comment>
<dbReference type="InterPro" id="IPR045324">
    <property type="entry name" value="Small_multidrug_res"/>
</dbReference>
<dbReference type="EMBL" id="FTNK01000009">
    <property type="protein sequence ID" value="SIR24665.1"/>
    <property type="molecule type" value="Genomic_DNA"/>
</dbReference>
<dbReference type="Pfam" id="PF00893">
    <property type="entry name" value="Multi_Drug_Res"/>
    <property type="match status" value="1"/>
</dbReference>
<keyword evidence="10" id="KW-1185">Reference proteome</keyword>
<protein>
    <submittedName>
        <fullName evidence="9">Small multidrug resistance pump</fullName>
    </submittedName>
</protein>
<dbReference type="PANTHER" id="PTHR30561">
    <property type="entry name" value="SMR FAMILY PROTON-DEPENDENT DRUG EFFLUX TRANSPORTER SUGE"/>
    <property type="match status" value="1"/>
</dbReference>
<dbReference type="InterPro" id="IPR037185">
    <property type="entry name" value="EmrE-like"/>
</dbReference>
<comment type="subcellular location">
    <subcellularLocation>
        <location evidence="1 7">Cell membrane</location>
        <topology evidence="1 7">Multi-pass membrane protein</topology>
    </subcellularLocation>
</comment>
<keyword evidence="4 7" id="KW-0812">Transmembrane</keyword>
<evidence type="ECO:0000256" key="2">
    <source>
        <dbReference type="ARBA" id="ARBA00022448"/>
    </source>
</evidence>
<dbReference type="SUPFAM" id="SSF103481">
    <property type="entry name" value="Multidrug resistance efflux transporter EmrE"/>
    <property type="match status" value="1"/>
</dbReference>
<accession>A0ABY1K4K2</accession>
<proteinExistence type="inferred from homology"/>
<feature type="transmembrane region" description="Helical" evidence="8">
    <location>
        <begin position="29"/>
        <end position="50"/>
    </location>
</feature>
<dbReference type="InterPro" id="IPR000390">
    <property type="entry name" value="Small_drug/metabolite_transptr"/>
</dbReference>
<sequence length="119" mass="13094">MHWLYLCLAIVFEVGGTLSMKLSEGFTKWQPSVLLVVFYICSFVFLTLTLKELEVSTVYAIWSGVGIVAITIIGFVYFGERVNVTKVISIALIVIGVITLNLSSEKTSDPVPTVSKSIE</sequence>
<name>A0ABY1K4K2_9BACL</name>
<keyword evidence="5 8" id="KW-1133">Transmembrane helix</keyword>
<feature type="transmembrane region" description="Helical" evidence="8">
    <location>
        <begin position="84"/>
        <end position="102"/>
    </location>
</feature>
<dbReference type="RefSeq" id="WP_068588651.1">
    <property type="nucleotide sequence ID" value="NZ_FTNK01000009.1"/>
</dbReference>
<evidence type="ECO:0000256" key="8">
    <source>
        <dbReference type="SAM" id="Phobius"/>
    </source>
</evidence>
<evidence type="ECO:0000256" key="4">
    <source>
        <dbReference type="ARBA" id="ARBA00022692"/>
    </source>
</evidence>
<organism evidence="9 10">
    <name type="scientific">Paenibacillus macquariensis</name>
    <dbReference type="NCBI Taxonomy" id="948756"/>
    <lineage>
        <taxon>Bacteria</taxon>
        <taxon>Bacillati</taxon>
        <taxon>Bacillota</taxon>
        <taxon>Bacilli</taxon>
        <taxon>Bacillales</taxon>
        <taxon>Paenibacillaceae</taxon>
        <taxon>Paenibacillus</taxon>
    </lineage>
</organism>
<dbReference type="PANTHER" id="PTHR30561:SF1">
    <property type="entry name" value="MULTIDRUG TRANSPORTER EMRE"/>
    <property type="match status" value="1"/>
</dbReference>
<dbReference type="Proteomes" id="UP000186666">
    <property type="component" value="Unassembled WGS sequence"/>
</dbReference>
<evidence type="ECO:0000256" key="5">
    <source>
        <dbReference type="ARBA" id="ARBA00022989"/>
    </source>
</evidence>